<gene>
    <name evidence="13" type="ORF">PLOB_00039789</name>
</gene>
<dbReference type="SUPFAM" id="SSF81321">
    <property type="entry name" value="Family A G protein-coupled receptor-like"/>
    <property type="match status" value="1"/>
</dbReference>
<feature type="transmembrane region" description="Helical" evidence="11">
    <location>
        <begin position="122"/>
        <end position="144"/>
    </location>
</feature>
<keyword evidence="3 11" id="KW-0812">Transmembrane</keyword>
<dbReference type="CDD" id="cd00637">
    <property type="entry name" value="7tm_classA_rhodopsin-like"/>
    <property type="match status" value="1"/>
</dbReference>
<dbReference type="Proteomes" id="UP001159405">
    <property type="component" value="Unassembled WGS sequence"/>
</dbReference>
<dbReference type="PRINTS" id="PR00237">
    <property type="entry name" value="GPCRRHODOPSN"/>
</dbReference>
<evidence type="ECO:0000256" key="1">
    <source>
        <dbReference type="ARBA" id="ARBA00004651"/>
    </source>
</evidence>
<evidence type="ECO:0000256" key="6">
    <source>
        <dbReference type="ARBA" id="ARBA00023136"/>
    </source>
</evidence>
<feature type="region of interest" description="Disordered" evidence="10">
    <location>
        <begin position="744"/>
        <end position="772"/>
    </location>
</feature>
<sequence>MVRKTEGYSLLLLAVVIIFLNILAIIVILRFKKKYNPDILILSLAIADLVKALVPLNMTLYAYLSEKGMTEGSVSCVIFGWTAFTLNCGIMMVMTVMAIDRYIALCWPLAYKYKRLLSKKRLIYTIVAVFVFSGTQSVLPLVGIGKMRAYNNGSFCHFDFDSTKPANRAYSIFVLSLGMVMIVVVVFCYTCAMISIKGLMKRQRRMSISTGDPDGADRKRQAMNSMFARLMIVMMMVFFVSWLLFLIVILQHVSGWFQIPPQAHFWSMRLAVINSVLNPLIGAAMCKPYRNGYIFILCKIFHCCGLCSSYQADNPWTRRLSLGSRRSFDVEPTTPTTDQTVVKVTSNPSFSYHDSGIGPDGGSIGYHQGGLIYSAYEQEPWETESFYRTTVDGVQERPRLHKKRISFKDEVEANQAALPSPKEKEDAGSNVRLSAGKTTPKQETSDLPSSDKYGCYTQENGYENKIIVSPEMDAAFEDESSCGDTRSSSSKRNRKIAVSVYPFMCKTPELFNDNSLGNSQLSRDSQGDNGENVKQNFAVTEKAKQDVKPSKADVLTDCNQLSLSAIDVTSEPLSKDFEGENALELSPEAKSTGKRADCFSSPGPLEETGPQTLQVTHFPVNTNSGIKTTVLPDRFTSRSSLPFSRSRSFIERTFATSFSRTKLRSRSFANGSTSNANPFYEFDNLGYQTADLPFHRHSVDLAGEQLGGIQSYSESDFTFSLPETVLVSPHGTPNTESFRSFHAVEHHNPPNKSGISVENENRPQGQSSNQDIVRKSSKIYKELSELSLEELEREVFC</sequence>
<evidence type="ECO:0000256" key="3">
    <source>
        <dbReference type="ARBA" id="ARBA00022692"/>
    </source>
</evidence>
<keyword evidence="6 11" id="KW-0472">Membrane</keyword>
<evidence type="ECO:0000256" key="7">
    <source>
        <dbReference type="ARBA" id="ARBA00023170"/>
    </source>
</evidence>
<feature type="domain" description="G-protein coupled receptors family 1 profile" evidence="12">
    <location>
        <begin position="20"/>
        <end position="282"/>
    </location>
</feature>
<dbReference type="SMART" id="SM01381">
    <property type="entry name" value="7TM_GPCR_Srsx"/>
    <property type="match status" value="1"/>
</dbReference>
<feature type="transmembrane region" description="Helical" evidence="11">
    <location>
        <begin position="84"/>
        <end position="110"/>
    </location>
</feature>
<proteinExistence type="predicted"/>
<keyword evidence="4 11" id="KW-1133">Transmembrane helix</keyword>
<feature type="transmembrane region" description="Helical" evidence="11">
    <location>
        <begin position="6"/>
        <end position="29"/>
    </location>
</feature>
<feature type="compositionally biased region" description="Polar residues" evidence="10">
    <location>
        <begin position="750"/>
        <end position="771"/>
    </location>
</feature>
<feature type="region of interest" description="Disordered" evidence="10">
    <location>
        <begin position="411"/>
        <end position="455"/>
    </location>
</feature>
<feature type="transmembrane region" description="Helical" evidence="11">
    <location>
        <begin position="169"/>
        <end position="196"/>
    </location>
</feature>
<dbReference type="InterPro" id="IPR008365">
    <property type="entry name" value="Prostanoid_rcpt"/>
</dbReference>
<evidence type="ECO:0000256" key="4">
    <source>
        <dbReference type="ARBA" id="ARBA00022989"/>
    </source>
</evidence>
<keyword evidence="7" id="KW-0675">Receptor</keyword>
<organism evidence="13 14">
    <name type="scientific">Porites lobata</name>
    <dbReference type="NCBI Taxonomy" id="104759"/>
    <lineage>
        <taxon>Eukaryota</taxon>
        <taxon>Metazoa</taxon>
        <taxon>Cnidaria</taxon>
        <taxon>Anthozoa</taxon>
        <taxon>Hexacorallia</taxon>
        <taxon>Scleractinia</taxon>
        <taxon>Fungiina</taxon>
        <taxon>Poritidae</taxon>
        <taxon>Porites</taxon>
    </lineage>
</organism>
<keyword evidence="9" id="KW-0807">Transducer</keyword>
<dbReference type="PANTHER" id="PTHR11866">
    <property type="entry name" value="G-PROTEIN COUPLED RECEPTOR FAMILY 1 MEMBER"/>
    <property type="match status" value="1"/>
</dbReference>
<dbReference type="InterPro" id="IPR017452">
    <property type="entry name" value="GPCR_Rhodpsn_7TM"/>
</dbReference>
<keyword evidence="14" id="KW-1185">Reference proteome</keyword>
<comment type="subcellular location">
    <subcellularLocation>
        <location evidence="1">Cell membrane</location>
        <topology evidence="1">Multi-pass membrane protein</topology>
    </subcellularLocation>
</comment>
<dbReference type="InterPro" id="IPR000276">
    <property type="entry name" value="GPCR_Rhodpsn"/>
</dbReference>
<protein>
    <recommendedName>
        <fullName evidence="12">G-protein coupled receptors family 1 profile domain-containing protein</fullName>
    </recommendedName>
</protein>
<evidence type="ECO:0000313" key="13">
    <source>
        <dbReference type="EMBL" id="CAH3037781.1"/>
    </source>
</evidence>
<evidence type="ECO:0000256" key="5">
    <source>
        <dbReference type="ARBA" id="ARBA00023040"/>
    </source>
</evidence>
<dbReference type="PROSITE" id="PS50262">
    <property type="entry name" value="G_PROTEIN_RECEP_F1_2"/>
    <property type="match status" value="1"/>
</dbReference>
<accession>A0ABN8MZA8</accession>
<keyword evidence="5" id="KW-0297">G-protein coupled receptor</keyword>
<evidence type="ECO:0000256" key="8">
    <source>
        <dbReference type="ARBA" id="ARBA00023180"/>
    </source>
</evidence>
<evidence type="ECO:0000256" key="9">
    <source>
        <dbReference type="ARBA" id="ARBA00023224"/>
    </source>
</evidence>
<comment type="caution">
    <text evidence="13">The sequence shown here is derived from an EMBL/GenBank/DDBJ whole genome shotgun (WGS) entry which is preliminary data.</text>
</comment>
<evidence type="ECO:0000256" key="10">
    <source>
        <dbReference type="SAM" id="MobiDB-lite"/>
    </source>
</evidence>
<keyword evidence="2" id="KW-1003">Cell membrane</keyword>
<keyword evidence="8" id="KW-0325">Glycoprotein</keyword>
<dbReference type="PANTHER" id="PTHR11866:SF42">
    <property type="entry name" value="G-PROTEIN COUPLED RECEPTORS FAMILY 1 PROFILE DOMAIN-CONTAINING PROTEIN"/>
    <property type="match status" value="1"/>
</dbReference>
<dbReference type="Gene3D" id="1.20.1070.10">
    <property type="entry name" value="Rhodopsin 7-helix transmembrane proteins"/>
    <property type="match status" value="1"/>
</dbReference>
<evidence type="ECO:0000259" key="12">
    <source>
        <dbReference type="PROSITE" id="PS50262"/>
    </source>
</evidence>
<evidence type="ECO:0000313" key="14">
    <source>
        <dbReference type="Proteomes" id="UP001159405"/>
    </source>
</evidence>
<dbReference type="EMBL" id="CALNXK010000006">
    <property type="protein sequence ID" value="CAH3037781.1"/>
    <property type="molecule type" value="Genomic_DNA"/>
</dbReference>
<name>A0ABN8MZA8_9CNID</name>
<evidence type="ECO:0000256" key="11">
    <source>
        <dbReference type="SAM" id="Phobius"/>
    </source>
</evidence>
<evidence type="ECO:0000256" key="2">
    <source>
        <dbReference type="ARBA" id="ARBA00022475"/>
    </source>
</evidence>
<feature type="transmembrane region" description="Helical" evidence="11">
    <location>
        <begin position="227"/>
        <end position="251"/>
    </location>
</feature>
<feature type="compositionally biased region" description="Polar residues" evidence="10">
    <location>
        <begin position="436"/>
        <end position="448"/>
    </location>
</feature>
<reference evidence="13 14" key="1">
    <citation type="submission" date="2022-05" db="EMBL/GenBank/DDBJ databases">
        <authorList>
            <consortium name="Genoscope - CEA"/>
            <person name="William W."/>
        </authorList>
    </citation>
    <scope>NUCLEOTIDE SEQUENCE [LARGE SCALE GENOMIC DNA]</scope>
</reference>
<dbReference type="Pfam" id="PF00001">
    <property type="entry name" value="7tm_1"/>
    <property type="match status" value="1"/>
</dbReference>